<evidence type="ECO:0000313" key="1">
    <source>
        <dbReference type="EMBL" id="NNG22757.1"/>
    </source>
</evidence>
<reference evidence="1 2" key="1">
    <citation type="submission" date="2020-04" db="EMBL/GenBank/DDBJ databases">
        <title>Massilia sp. nov., a cold adapted bacteria isolated from Arctic soil.</title>
        <authorList>
            <person name="Son J."/>
            <person name="Ka J.-O."/>
        </authorList>
    </citation>
    <scope>NUCLEOTIDE SEQUENCE [LARGE SCALE GENOMIC DNA]</scope>
    <source>
        <strain evidence="1 2">ML15P13</strain>
    </source>
</reference>
<name>A0A7Y2JXC6_9BURK</name>
<evidence type="ECO:0008006" key="3">
    <source>
        <dbReference type="Google" id="ProtNLM"/>
    </source>
</evidence>
<organism evidence="1 2">
    <name type="scientific">Telluria aromaticivorans</name>
    <dbReference type="NCBI Taxonomy" id="2725995"/>
    <lineage>
        <taxon>Bacteria</taxon>
        <taxon>Pseudomonadati</taxon>
        <taxon>Pseudomonadota</taxon>
        <taxon>Betaproteobacteria</taxon>
        <taxon>Burkholderiales</taxon>
        <taxon>Oxalobacteraceae</taxon>
        <taxon>Telluria group</taxon>
        <taxon>Telluria</taxon>
    </lineage>
</organism>
<keyword evidence="2" id="KW-1185">Reference proteome</keyword>
<proteinExistence type="predicted"/>
<gene>
    <name evidence="1" type="ORF">HGB41_07040</name>
</gene>
<dbReference type="Proteomes" id="UP000533905">
    <property type="component" value="Unassembled WGS sequence"/>
</dbReference>
<accession>A0A7Y2JXC6</accession>
<sequence>MNSNDPTGRQTGLLVSYLMRTPNIYIFGGMLKHIVCPVTHPNFTDIDLIAIDVAELDRIRDAFAYMFRELPRIGTGPRYFIGKSKQSAKPIQLVLMRCHRHAMQFVIEGPQYDIDRAAYCNGQFYFDPALGEEAIRAAITAKRATRKQGHRNMTHFAPHRQQIEQRHRLKLMRKGFTIID</sequence>
<protein>
    <recommendedName>
        <fullName evidence="3">Nucleotidyltransferase family protein</fullName>
    </recommendedName>
</protein>
<dbReference type="EMBL" id="JABAIV010000002">
    <property type="protein sequence ID" value="NNG22757.1"/>
    <property type="molecule type" value="Genomic_DNA"/>
</dbReference>
<dbReference type="RefSeq" id="WP_171082588.1">
    <property type="nucleotide sequence ID" value="NZ_JABAIV010000002.1"/>
</dbReference>
<comment type="caution">
    <text evidence="1">The sequence shown here is derived from an EMBL/GenBank/DDBJ whole genome shotgun (WGS) entry which is preliminary data.</text>
</comment>
<evidence type="ECO:0000313" key="2">
    <source>
        <dbReference type="Proteomes" id="UP000533905"/>
    </source>
</evidence>
<dbReference type="AlphaFoldDB" id="A0A7Y2JXC6"/>